<reference evidence="8 9" key="1">
    <citation type="journal article" date="2011" name="Int. J. Syst. Evol. Microbiol.">
        <title>Zhongshania antarctica gen. nov., sp. nov. and Zhongshania guokunii sp. nov., gammaproteobacteria respectively isolated from coastal attached (fast) ice and surface seawater of the Antarctic.</title>
        <authorList>
            <person name="Li H.J."/>
            <person name="Zhang X.Y."/>
            <person name="Chen C.X."/>
            <person name="Zhang Y.J."/>
            <person name="Gao Z.M."/>
            <person name="Yu Y."/>
            <person name="Chen X.L."/>
            <person name="Chen B."/>
            <person name="Zhang Y.Z."/>
        </authorList>
    </citation>
    <scope>NUCLEOTIDE SEQUENCE [LARGE SCALE GENOMIC DNA]</scope>
    <source>
        <strain evidence="8 9">15-R06ZXC-3</strain>
    </source>
</reference>
<dbReference type="SUPFAM" id="SSF158472">
    <property type="entry name" value="HAMP domain-like"/>
    <property type="match status" value="1"/>
</dbReference>
<dbReference type="PROSITE" id="PS50111">
    <property type="entry name" value="CHEMOTAXIS_TRANSDUC_2"/>
    <property type="match status" value="1"/>
</dbReference>
<dbReference type="Gene3D" id="6.10.340.10">
    <property type="match status" value="1"/>
</dbReference>
<feature type="compositionally biased region" description="Low complexity" evidence="4">
    <location>
        <begin position="1000"/>
        <end position="1014"/>
    </location>
</feature>
<keyword evidence="1" id="KW-0145">Chemotaxis</keyword>
<proteinExistence type="inferred from homology"/>
<feature type="compositionally biased region" description="Pro residues" evidence="4">
    <location>
        <begin position="988"/>
        <end position="999"/>
    </location>
</feature>
<dbReference type="Pfam" id="PF00015">
    <property type="entry name" value="MCPsignal"/>
    <property type="match status" value="1"/>
</dbReference>
<dbReference type="InterPro" id="IPR004089">
    <property type="entry name" value="MCPsignal_dom"/>
</dbReference>
<evidence type="ECO:0000256" key="1">
    <source>
        <dbReference type="ARBA" id="ARBA00022500"/>
    </source>
</evidence>
<keyword evidence="3" id="KW-0807">Transducer</keyword>
<dbReference type="InterPro" id="IPR035965">
    <property type="entry name" value="PAS-like_dom_sf"/>
</dbReference>
<evidence type="ECO:0000256" key="4">
    <source>
        <dbReference type="SAM" id="MobiDB-lite"/>
    </source>
</evidence>
<dbReference type="SMART" id="SM00304">
    <property type="entry name" value="HAMP"/>
    <property type="match status" value="2"/>
</dbReference>
<dbReference type="SMART" id="SM00283">
    <property type="entry name" value="MA"/>
    <property type="match status" value="1"/>
</dbReference>
<name>A0ABV3TM87_9RHOB</name>
<dbReference type="Gene3D" id="1.10.287.950">
    <property type="entry name" value="Methyl-accepting chemotaxis protein"/>
    <property type="match status" value="1"/>
</dbReference>
<comment type="similarity">
    <text evidence="2">Belongs to the methyl-accepting chemotaxis (MCP) protein family.</text>
</comment>
<evidence type="ECO:0000313" key="9">
    <source>
        <dbReference type="Proteomes" id="UP001557465"/>
    </source>
</evidence>
<accession>A0ABV3TM87</accession>
<evidence type="ECO:0000256" key="2">
    <source>
        <dbReference type="ARBA" id="ARBA00029447"/>
    </source>
</evidence>
<dbReference type="InterPro" id="IPR003660">
    <property type="entry name" value="HAMP_dom"/>
</dbReference>
<feature type="domain" description="Methyl-accepting transducer" evidence="5">
    <location>
        <begin position="722"/>
        <end position="951"/>
    </location>
</feature>
<dbReference type="Pfam" id="PF13426">
    <property type="entry name" value="PAS_9"/>
    <property type="match status" value="1"/>
</dbReference>
<evidence type="ECO:0000313" key="8">
    <source>
        <dbReference type="EMBL" id="MEX1661914.1"/>
    </source>
</evidence>
<dbReference type="EMBL" id="JBFRYC010000004">
    <property type="protein sequence ID" value="MEX1661914.1"/>
    <property type="molecule type" value="Genomic_DNA"/>
</dbReference>
<comment type="caution">
    <text evidence="8">The sequence shown here is derived from an EMBL/GenBank/DDBJ whole genome shotgun (WGS) entry which is preliminary data.</text>
</comment>
<dbReference type="InterPro" id="IPR000700">
    <property type="entry name" value="PAS-assoc_C"/>
</dbReference>
<dbReference type="InterPro" id="IPR051310">
    <property type="entry name" value="MCP_chemotaxis"/>
</dbReference>
<gene>
    <name evidence="8" type="ORF">AB4874_09665</name>
</gene>
<feature type="domain" description="HAMP" evidence="7">
    <location>
        <begin position="665"/>
        <end position="717"/>
    </location>
</feature>
<dbReference type="SUPFAM" id="SSF55785">
    <property type="entry name" value="PYP-like sensor domain (PAS domain)"/>
    <property type="match status" value="1"/>
</dbReference>
<dbReference type="Pfam" id="PF00672">
    <property type="entry name" value="HAMP"/>
    <property type="match status" value="1"/>
</dbReference>
<dbReference type="CDD" id="cd11386">
    <property type="entry name" value="MCP_signal"/>
    <property type="match status" value="1"/>
</dbReference>
<dbReference type="PANTHER" id="PTHR43531:SF11">
    <property type="entry name" value="METHYL-ACCEPTING CHEMOTAXIS PROTEIN 3"/>
    <property type="match status" value="1"/>
</dbReference>
<evidence type="ECO:0000259" key="5">
    <source>
        <dbReference type="PROSITE" id="PS50111"/>
    </source>
</evidence>
<dbReference type="PROSITE" id="PS50885">
    <property type="entry name" value="HAMP"/>
    <property type="match status" value="2"/>
</dbReference>
<dbReference type="SUPFAM" id="SSF58104">
    <property type="entry name" value="Methyl-accepting chemotaxis protein (MCP) signaling domain"/>
    <property type="match status" value="1"/>
</dbReference>
<dbReference type="CDD" id="cd00130">
    <property type="entry name" value="PAS"/>
    <property type="match status" value="1"/>
</dbReference>
<dbReference type="PROSITE" id="PS50113">
    <property type="entry name" value="PAC"/>
    <property type="match status" value="1"/>
</dbReference>
<dbReference type="PANTHER" id="PTHR43531">
    <property type="entry name" value="PROTEIN ICFG"/>
    <property type="match status" value="1"/>
</dbReference>
<organism evidence="8 9">
    <name type="scientific">Thioclava arctica</name>
    <dbReference type="NCBI Taxonomy" id="3238301"/>
    <lineage>
        <taxon>Bacteria</taxon>
        <taxon>Pseudomonadati</taxon>
        <taxon>Pseudomonadota</taxon>
        <taxon>Alphaproteobacteria</taxon>
        <taxon>Rhodobacterales</taxon>
        <taxon>Paracoccaceae</taxon>
        <taxon>Thioclava</taxon>
    </lineage>
</organism>
<sequence length="1035" mass="110134">MRFLNNLKLSIKLPLMLVAIAMVALTIMGALAYREAYGLLKTEGSARLQRTLNTRVAGIAIWEERVLSDLRSLAGNAVTARALYDFNRGWKQLGEDAAQTVSRAYRDENPNSPEERSKLEYAGDATDYSIQHRRYHTGFLTEATQKGYSDLYLIDRTGRVVYSINKDAEFAADLTQGAGPLETLATEGAEAPVGKIFTSDILINGSTSEIYAAMPVFSANGMRLGVLAVRIPATALGVQIGVARGLGETGEGFVVDSAGQLLNVLRHPVEGVVPGSVIETLAVKDALAGGNGLVVEIGLEGRSVTAAYMPFSLFDRSYAAVVEQDTSELFASATTLARSMLFHASWLVLLLGALSTLMARSVSSPLRKLGATIRAIAMGERSQKVHGTARRDEVGVIASALDELRADLLHADAVAQDAHIQGTAFQNASAALMMVNPDFHIIHVNKALVDLVNSRIDAFREVTPDLEADKLVGRSLNDIHVLPEAARAQITVRSHMPLHVDIKVGEGRFGVGVTEITDDTDAVIGLVVELRDVTQMRAQRALIDAIDAHQLVCDINPNFMITRLNDKIRAMLGQGCDALLGKDMRVILSAPDGRDIWSAPSALKAVQGRFTLTGPDGRTHLVEGTINPVADRSARLMKIVLIAADVTADTAALEQAQARNSAMVAAQETVVEALRLGLGALSQGDLTADISEEFEPQYEPLRADFNAAVSNLCMAMQIVNDNATTIDGEAREISNASEDLSKRTEQQAATLEETAAALGELSASVSASAQGVAEADRVVSDARKSAEDSGEIVKQAVSAMSEIETSSQKISKIIGVIDEIAFQTNLLALNAGVEAARAGEAGRGFAVVASEVRALAQRSSDAAREIDTLITASSDHVTRGVDLVGETGRALEGILGSVLDVADRVSQIAQNAREQALGLTEINTAMTQLDQVTQQNAAMFEQTTAASHSLNQGARELSETMQQFKVPATATLSAPPASAISKTRTSAAPPPKPAEPPRMAPQALPAKPAAARTAQVTQQSAALKFEASEDDWEDF</sequence>
<evidence type="ECO:0000256" key="3">
    <source>
        <dbReference type="PROSITE-ProRule" id="PRU00284"/>
    </source>
</evidence>
<feature type="region of interest" description="Disordered" evidence="4">
    <location>
        <begin position="972"/>
        <end position="1035"/>
    </location>
</feature>
<protein>
    <submittedName>
        <fullName evidence="8">Methyl-accepting chemotaxis protein</fullName>
    </submittedName>
</protein>
<evidence type="ECO:0000259" key="7">
    <source>
        <dbReference type="PROSITE" id="PS50885"/>
    </source>
</evidence>
<dbReference type="Proteomes" id="UP001557465">
    <property type="component" value="Unassembled WGS sequence"/>
</dbReference>
<dbReference type="InterPro" id="IPR000014">
    <property type="entry name" value="PAS"/>
</dbReference>
<dbReference type="CDD" id="cd18773">
    <property type="entry name" value="PDC1_HK_sensor"/>
    <property type="match status" value="1"/>
</dbReference>
<feature type="domain" description="HAMP" evidence="7">
    <location>
        <begin position="360"/>
        <end position="413"/>
    </location>
</feature>
<evidence type="ECO:0000259" key="6">
    <source>
        <dbReference type="PROSITE" id="PS50113"/>
    </source>
</evidence>
<dbReference type="CDD" id="cd18774">
    <property type="entry name" value="PDC2_HK_sensor"/>
    <property type="match status" value="1"/>
</dbReference>
<keyword evidence="9" id="KW-1185">Reference proteome</keyword>
<dbReference type="RefSeq" id="WP_368391830.1">
    <property type="nucleotide sequence ID" value="NZ_JBFRYC010000004.1"/>
</dbReference>
<dbReference type="CDD" id="cd06225">
    <property type="entry name" value="HAMP"/>
    <property type="match status" value="1"/>
</dbReference>
<feature type="domain" description="PAC" evidence="6">
    <location>
        <begin position="604"/>
        <end position="658"/>
    </location>
</feature>
<dbReference type="Gene3D" id="3.30.450.20">
    <property type="entry name" value="PAS domain"/>
    <property type="match status" value="2"/>
</dbReference>